<dbReference type="RefSeq" id="WP_091396890.1">
    <property type="nucleotide sequence ID" value="NZ_BKAI01000008.1"/>
</dbReference>
<gene>
    <name evidence="2" type="ORF">SAMN04487935_2861</name>
</gene>
<accession>A0A1G9A3M7</accession>
<feature type="transmembrane region" description="Helical" evidence="1">
    <location>
        <begin position="126"/>
        <end position="151"/>
    </location>
</feature>
<sequence length="379" mass="43650">MQAQLANDTLKATTLIRITAVAWFFAKIMSWKLWLADRVFPVAAPLDFLNSVPSQVHLCLMGLSLGGLFLVAFYPKKKIVIACLLIVELFSCLLDQLRWQPWEYQYLLTFCFFLFYKSAPNFIKALSMLLVATYVFSGLFKWNGGFLHNIWDNMMLRKLFGFSDEIIGNTIVHFSGLILPIIEIASGLGLFLAKRKKPFVWLVVTTHVFLLLALGPAGLQRNSIVWPWNFAMILLIFAIFYKEQNPILTWEFFKNKANAAVILIVAVLPLTNFIGFWPSYFSFKLYSGNSKQLAICVENTDRDPELNPFIVNIKSVYCPELKSTNAAKWTLDELNVPVYPEEAYYKKLKRAWIQKFPETQSHFMVFQYPSNPENTKEIP</sequence>
<dbReference type="EMBL" id="FNEZ01000004">
    <property type="protein sequence ID" value="SDK21938.1"/>
    <property type="molecule type" value="Genomic_DNA"/>
</dbReference>
<feature type="transmembrane region" description="Helical" evidence="1">
    <location>
        <begin position="261"/>
        <end position="281"/>
    </location>
</feature>
<feature type="transmembrane region" description="Helical" evidence="1">
    <location>
        <begin position="199"/>
        <end position="218"/>
    </location>
</feature>
<dbReference type="Proteomes" id="UP000199580">
    <property type="component" value="Unassembled WGS sequence"/>
</dbReference>
<dbReference type="AlphaFoldDB" id="A0A1G9A3M7"/>
<protein>
    <recommendedName>
        <fullName evidence="4">Vitamin K-dependent gamma-carboxylase</fullName>
    </recommendedName>
</protein>
<keyword evidence="3" id="KW-1185">Reference proteome</keyword>
<evidence type="ECO:0000256" key="1">
    <source>
        <dbReference type="SAM" id="Phobius"/>
    </source>
</evidence>
<proteinExistence type="predicted"/>
<feature type="transmembrane region" description="Helical" evidence="1">
    <location>
        <begin position="12"/>
        <end position="34"/>
    </location>
</feature>
<evidence type="ECO:0008006" key="4">
    <source>
        <dbReference type="Google" id="ProtNLM"/>
    </source>
</evidence>
<evidence type="ECO:0000313" key="2">
    <source>
        <dbReference type="EMBL" id="SDK21938.1"/>
    </source>
</evidence>
<reference evidence="2 3" key="1">
    <citation type="submission" date="2016-10" db="EMBL/GenBank/DDBJ databases">
        <authorList>
            <person name="de Groot N.N."/>
        </authorList>
    </citation>
    <scope>NUCLEOTIDE SEQUENCE [LARGE SCALE GENOMIC DNA]</scope>
    <source>
        <strain evidence="2 3">CGMCC 1.10076</strain>
    </source>
</reference>
<keyword evidence="1" id="KW-0812">Transmembrane</keyword>
<organism evidence="2 3">
    <name type="scientific">Flavobacterium noncentrifugens</name>
    <dbReference type="NCBI Taxonomy" id="1128970"/>
    <lineage>
        <taxon>Bacteria</taxon>
        <taxon>Pseudomonadati</taxon>
        <taxon>Bacteroidota</taxon>
        <taxon>Flavobacteriia</taxon>
        <taxon>Flavobacteriales</taxon>
        <taxon>Flavobacteriaceae</taxon>
        <taxon>Flavobacterium</taxon>
    </lineage>
</organism>
<feature type="transmembrane region" description="Helical" evidence="1">
    <location>
        <begin position="54"/>
        <end position="74"/>
    </location>
</feature>
<name>A0A1G9A3M7_9FLAO</name>
<dbReference type="OrthoDB" id="1196478at2"/>
<feature type="transmembrane region" description="Helical" evidence="1">
    <location>
        <begin position="224"/>
        <end position="241"/>
    </location>
</feature>
<keyword evidence="1" id="KW-0472">Membrane</keyword>
<dbReference type="STRING" id="1128970.SAMN04487935_2861"/>
<evidence type="ECO:0000313" key="3">
    <source>
        <dbReference type="Proteomes" id="UP000199580"/>
    </source>
</evidence>
<keyword evidence="1" id="KW-1133">Transmembrane helix</keyword>
<feature type="transmembrane region" description="Helical" evidence="1">
    <location>
        <begin position="171"/>
        <end position="192"/>
    </location>
</feature>